<evidence type="ECO:0000313" key="1">
    <source>
        <dbReference type="EMBL" id="MDW4572594.1"/>
    </source>
</evidence>
<dbReference type="RefSeq" id="WP_318353119.1">
    <property type="nucleotide sequence ID" value="NZ_JAWQEV010000002.1"/>
</dbReference>
<keyword evidence="2" id="KW-1185">Reference proteome</keyword>
<protein>
    <submittedName>
        <fullName evidence="1">Uncharacterized protein</fullName>
    </submittedName>
</protein>
<reference evidence="1 2" key="1">
    <citation type="submission" date="2023-11" db="EMBL/GenBank/DDBJ databases">
        <title>Draft genome sequence of Microbacterium arthrosphaerae JCM 30492.</title>
        <authorList>
            <person name="Zhang G."/>
            <person name="Ding Y."/>
        </authorList>
    </citation>
    <scope>NUCLEOTIDE SEQUENCE [LARGE SCALE GENOMIC DNA]</scope>
    <source>
        <strain evidence="1 2">JCM 30492</strain>
    </source>
</reference>
<organism evidence="1 2">
    <name type="scientific">Microbacterium arthrosphaerae</name>
    <dbReference type="NCBI Taxonomy" id="792652"/>
    <lineage>
        <taxon>Bacteria</taxon>
        <taxon>Bacillati</taxon>
        <taxon>Actinomycetota</taxon>
        <taxon>Actinomycetes</taxon>
        <taxon>Micrococcales</taxon>
        <taxon>Microbacteriaceae</taxon>
        <taxon>Microbacterium</taxon>
    </lineage>
</organism>
<accession>A0ABU4H1P6</accession>
<name>A0ABU4H1P6_9MICO</name>
<evidence type="ECO:0000313" key="2">
    <source>
        <dbReference type="Proteomes" id="UP001283109"/>
    </source>
</evidence>
<gene>
    <name evidence="1" type="ORF">R8Z58_07350</name>
</gene>
<sequence>MLEHDGDLVLEWMDVFTRRTYSIETGDRETFVMQSLAAAVTATRKADAAVQAYPVHEYWREKLHDARSQG</sequence>
<proteinExistence type="predicted"/>
<dbReference type="EMBL" id="JAWQEV010000002">
    <property type="protein sequence ID" value="MDW4572594.1"/>
    <property type="molecule type" value="Genomic_DNA"/>
</dbReference>
<dbReference type="Proteomes" id="UP001283109">
    <property type="component" value="Unassembled WGS sequence"/>
</dbReference>
<comment type="caution">
    <text evidence="1">The sequence shown here is derived from an EMBL/GenBank/DDBJ whole genome shotgun (WGS) entry which is preliminary data.</text>
</comment>